<keyword evidence="2" id="KW-1185">Reference proteome</keyword>
<evidence type="ECO:0000313" key="1">
    <source>
        <dbReference type="EMBL" id="SIN88587.1"/>
    </source>
</evidence>
<proteinExistence type="predicted"/>
<dbReference type="AlphaFoldDB" id="A0A1N6F040"/>
<reference evidence="2" key="1">
    <citation type="submission" date="2016-11" db="EMBL/GenBank/DDBJ databases">
        <authorList>
            <person name="Varghese N."/>
            <person name="Submissions S."/>
        </authorList>
    </citation>
    <scope>NUCLEOTIDE SEQUENCE [LARGE SCALE GENOMIC DNA]</scope>
    <source>
        <strain evidence="2">DSM 8595</strain>
    </source>
</reference>
<accession>A0A1N6F040</accession>
<gene>
    <name evidence="1" type="ORF">SAMN05443544_1614</name>
</gene>
<sequence>MTAMTKQMQHSAPHLVIDEPCPRCDSLAVRAIVYGPLDFEVEAGDAAGALTHDEAPIFDCRECGFQWGAAVRDRLS</sequence>
<organism evidence="1 2">
    <name type="scientific">Agromyces cerinus subsp. cerinus</name>
    <dbReference type="NCBI Taxonomy" id="232089"/>
    <lineage>
        <taxon>Bacteria</taxon>
        <taxon>Bacillati</taxon>
        <taxon>Actinomycetota</taxon>
        <taxon>Actinomycetes</taxon>
        <taxon>Micrococcales</taxon>
        <taxon>Microbacteriaceae</taxon>
        <taxon>Agromyces</taxon>
    </lineage>
</organism>
<dbReference type="Proteomes" id="UP000184699">
    <property type="component" value="Unassembled WGS sequence"/>
</dbReference>
<evidence type="ECO:0000313" key="2">
    <source>
        <dbReference type="Proteomes" id="UP000184699"/>
    </source>
</evidence>
<dbReference type="EMBL" id="FSRJ01000002">
    <property type="protein sequence ID" value="SIN88587.1"/>
    <property type="molecule type" value="Genomic_DNA"/>
</dbReference>
<dbReference type="STRING" id="232089.SAMN05443544_1614"/>
<name>A0A1N6F040_9MICO</name>
<protein>
    <submittedName>
        <fullName evidence="1">Uncharacterized protein</fullName>
    </submittedName>
</protein>